<dbReference type="Gene3D" id="3.90.1150.10">
    <property type="entry name" value="Aspartate Aminotransferase, domain 1"/>
    <property type="match status" value="1"/>
</dbReference>
<dbReference type="PIRSF" id="PIRSF001434">
    <property type="entry name" value="CGS"/>
    <property type="match status" value="1"/>
</dbReference>
<evidence type="ECO:0000256" key="4">
    <source>
        <dbReference type="ARBA" id="ARBA00047199"/>
    </source>
</evidence>
<dbReference type="EMBL" id="BSEV01000024">
    <property type="protein sequence ID" value="GLK13675.1"/>
    <property type="molecule type" value="Genomic_DNA"/>
</dbReference>
<evidence type="ECO:0000256" key="3">
    <source>
        <dbReference type="ARBA" id="ARBA00047175"/>
    </source>
</evidence>
<dbReference type="FunFam" id="3.40.640.10:FF:000046">
    <property type="entry name" value="Cystathionine gamma-lyase"/>
    <property type="match status" value="1"/>
</dbReference>
<dbReference type="EC" id="4.4.1.2" evidence="3"/>
<dbReference type="GO" id="GO:0019346">
    <property type="term" value="P:transsulfuration"/>
    <property type="evidence" value="ECO:0007669"/>
    <property type="project" value="InterPro"/>
</dbReference>
<keyword evidence="11" id="KW-1185">Reference proteome</keyword>
<evidence type="ECO:0000256" key="5">
    <source>
        <dbReference type="ARBA" id="ARBA00048780"/>
    </source>
</evidence>
<comment type="similarity">
    <text evidence="8">Belongs to the trans-sulfuration enzymes family.</text>
</comment>
<proteinExistence type="inferred from homology"/>
<protein>
    <recommendedName>
        <fullName evidence="3">homocysteine desulfhydrase</fullName>
        <ecNumber evidence="3">4.4.1.2</ecNumber>
    </recommendedName>
    <alternativeName>
        <fullName evidence="4">Homocysteine desulfhydrase</fullName>
    </alternativeName>
</protein>
<reference evidence="10" key="2">
    <citation type="submission" date="2023-01" db="EMBL/GenBank/DDBJ databases">
        <authorList>
            <person name="Sun Q."/>
            <person name="Evtushenko L."/>
        </authorList>
    </citation>
    <scope>NUCLEOTIDE SEQUENCE</scope>
    <source>
        <strain evidence="10">VKM Ac-2007</strain>
    </source>
</reference>
<feature type="compositionally biased region" description="Basic and acidic residues" evidence="9">
    <location>
        <begin position="447"/>
        <end position="458"/>
    </location>
</feature>
<dbReference type="PANTHER" id="PTHR11808:SF80">
    <property type="entry name" value="CYSTATHIONINE GAMMA-LYASE"/>
    <property type="match status" value="1"/>
</dbReference>
<dbReference type="GO" id="GO:0005737">
    <property type="term" value="C:cytoplasm"/>
    <property type="evidence" value="ECO:0007669"/>
    <property type="project" value="TreeGrafter"/>
</dbReference>
<dbReference type="PANTHER" id="PTHR11808">
    <property type="entry name" value="TRANS-SULFURATION ENZYME FAMILY MEMBER"/>
    <property type="match status" value="1"/>
</dbReference>
<dbReference type="InterPro" id="IPR015424">
    <property type="entry name" value="PyrdxlP-dep_Trfase"/>
</dbReference>
<dbReference type="GO" id="GO:0030170">
    <property type="term" value="F:pyridoxal phosphate binding"/>
    <property type="evidence" value="ECO:0007669"/>
    <property type="project" value="InterPro"/>
</dbReference>
<comment type="catalytic activity">
    <reaction evidence="6">
        <text>L-methionine + H2O = methanethiol + 2-oxobutanoate + NH4(+)</text>
        <dbReference type="Rhea" id="RHEA:23800"/>
        <dbReference type="ChEBI" id="CHEBI:15377"/>
        <dbReference type="ChEBI" id="CHEBI:16007"/>
        <dbReference type="ChEBI" id="CHEBI:16763"/>
        <dbReference type="ChEBI" id="CHEBI:28938"/>
        <dbReference type="ChEBI" id="CHEBI:57844"/>
        <dbReference type="EC" id="4.4.1.11"/>
    </reaction>
    <physiologicalReaction direction="left-to-right" evidence="6">
        <dbReference type="Rhea" id="RHEA:23801"/>
    </physiologicalReaction>
</comment>
<name>A0A9W6MH05_9ACTN</name>
<evidence type="ECO:0000256" key="8">
    <source>
        <dbReference type="RuleBase" id="RU362118"/>
    </source>
</evidence>
<gene>
    <name evidence="10" type="ORF">GCM10017600_70860</name>
</gene>
<dbReference type="SUPFAM" id="SSF53383">
    <property type="entry name" value="PLP-dependent transferases"/>
    <property type="match status" value="1"/>
</dbReference>
<dbReference type="AlphaFoldDB" id="A0A9W6MH05"/>
<evidence type="ECO:0000256" key="1">
    <source>
        <dbReference type="ARBA" id="ARBA00001933"/>
    </source>
</evidence>
<feature type="modified residue" description="N6-(pyridoxal phosphate)lysine" evidence="7">
    <location>
        <position position="202"/>
    </location>
</feature>
<dbReference type="InterPro" id="IPR015422">
    <property type="entry name" value="PyrdxlP-dep_Trfase_small"/>
</dbReference>
<evidence type="ECO:0000256" key="7">
    <source>
        <dbReference type="PIRSR" id="PIRSR001434-2"/>
    </source>
</evidence>
<feature type="region of interest" description="Disordered" evidence="9">
    <location>
        <begin position="394"/>
        <end position="458"/>
    </location>
</feature>
<dbReference type="GO" id="GO:0047982">
    <property type="term" value="F:homocysteine desulfhydrase activity"/>
    <property type="evidence" value="ECO:0007669"/>
    <property type="project" value="UniProtKB-EC"/>
</dbReference>
<comment type="cofactor">
    <cofactor evidence="1 8">
        <name>pyridoxal 5'-phosphate</name>
        <dbReference type="ChEBI" id="CHEBI:597326"/>
    </cofactor>
</comment>
<evidence type="ECO:0000256" key="9">
    <source>
        <dbReference type="SAM" id="MobiDB-lite"/>
    </source>
</evidence>
<sequence length="458" mass="47152">MHLPAPEAPGQTPLGMPVWRSSEWGFADSAEYADVCDERRSGFAYGKVDNPTTAAFASAVASLEGAAAPKDVAGQAFASGMAAVNAVLMTFLRAGAHIVAPIPMHGGTYSLITNVLSRFGVTAGFADYGDLSRVNAEVRSNTKIIYAETLSSPTMAVSDIRGLYRIARRAGALLVVDSTFATPIVCRPLEHGADLVIHSATKYLGGHDDCSGGVAVGRPDLIAQLREVGIDTGGTLSPDDAFLLRRGLATLPLRVRRMCATAMVFAAAVAKHPAVRRVDYPGLPEHPGHQLARHLFDSGPEGTRYGACVTVTPHGGYDAGVALADGLDLASIATSAGGTHTKVTHVASTSHPQLGEASGIDAAAVRFSIGLEDAEDLIVDVTKALDSLLSSGSLSGSLPGSAQGQARMPGQGTAQERPRGPASRPGQGPAQGHGQGPGQGPAPGVGRGHESNRGNRRV</sequence>
<evidence type="ECO:0000256" key="2">
    <source>
        <dbReference type="ARBA" id="ARBA00022898"/>
    </source>
</evidence>
<dbReference type="Proteomes" id="UP001143474">
    <property type="component" value="Unassembled WGS sequence"/>
</dbReference>
<dbReference type="Pfam" id="PF01053">
    <property type="entry name" value="Cys_Met_Meta_PP"/>
    <property type="match status" value="1"/>
</dbReference>
<dbReference type="GO" id="GO:0018826">
    <property type="term" value="F:methionine gamma-lyase activity"/>
    <property type="evidence" value="ECO:0007669"/>
    <property type="project" value="UniProtKB-EC"/>
</dbReference>
<comment type="catalytic activity">
    <reaction evidence="5">
        <text>L-homocysteine + H2O = 2-oxobutanoate + hydrogen sulfide + NH4(+) + H(+)</text>
        <dbReference type="Rhea" id="RHEA:14501"/>
        <dbReference type="ChEBI" id="CHEBI:15377"/>
        <dbReference type="ChEBI" id="CHEBI:15378"/>
        <dbReference type="ChEBI" id="CHEBI:16763"/>
        <dbReference type="ChEBI" id="CHEBI:28938"/>
        <dbReference type="ChEBI" id="CHEBI:29919"/>
        <dbReference type="ChEBI" id="CHEBI:58199"/>
        <dbReference type="EC" id="4.4.1.2"/>
    </reaction>
    <physiologicalReaction direction="left-to-right" evidence="5">
        <dbReference type="Rhea" id="RHEA:14502"/>
    </physiologicalReaction>
</comment>
<evidence type="ECO:0000313" key="11">
    <source>
        <dbReference type="Proteomes" id="UP001143474"/>
    </source>
</evidence>
<dbReference type="Gene3D" id="3.40.640.10">
    <property type="entry name" value="Type I PLP-dependent aspartate aminotransferase-like (Major domain)"/>
    <property type="match status" value="1"/>
</dbReference>
<evidence type="ECO:0000313" key="10">
    <source>
        <dbReference type="EMBL" id="GLK13675.1"/>
    </source>
</evidence>
<accession>A0A9W6MH05</accession>
<dbReference type="CDD" id="cd00614">
    <property type="entry name" value="CGS_like"/>
    <property type="match status" value="1"/>
</dbReference>
<comment type="caution">
    <text evidence="10">The sequence shown here is derived from an EMBL/GenBank/DDBJ whole genome shotgun (WGS) entry which is preliminary data.</text>
</comment>
<organism evidence="10 11">
    <name type="scientific">Streptosporangium carneum</name>
    <dbReference type="NCBI Taxonomy" id="47481"/>
    <lineage>
        <taxon>Bacteria</taxon>
        <taxon>Bacillati</taxon>
        <taxon>Actinomycetota</taxon>
        <taxon>Actinomycetes</taxon>
        <taxon>Streptosporangiales</taxon>
        <taxon>Streptosporangiaceae</taxon>
        <taxon>Streptosporangium</taxon>
    </lineage>
</organism>
<feature type="compositionally biased region" description="Gly residues" evidence="9">
    <location>
        <begin position="429"/>
        <end position="446"/>
    </location>
</feature>
<dbReference type="InterPro" id="IPR015421">
    <property type="entry name" value="PyrdxlP-dep_Trfase_major"/>
</dbReference>
<dbReference type="InterPro" id="IPR000277">
    <property type="entry name" value="Cys/Met-Metab_PyrdxlP-dep_enz"/>
</dbReference>
<evidence type="ECO:0000256" key="6">
    <source>
        <dbReference type="ARBA" id="ARBA00052699"/>
    </source>
</evidence>
<keyword evidence="2 7" id="KW-0663">Pyridoxal phosphate</keyword>
<reference evidence="10" key="1">
    <citation type="journal article" date="2014" name="Int. J. Syst. Evol. Microbiol.">
        <title>Complete genome sequence of Corynebacterium casei LMG S-19264T (=DSM 44701T), isolated from a smear-ripened cheese.</title>
        <authorList>
            <consortium name="US DOE Joint Genome Institute (JGI-PGF)"/>
            <person name="Walter F."/>
            <person name="Albersmeier A."/>
            <person name="Kalinowski J."/>
            <person name="Ruckert C."/>
        </authorList>
    </citation>
    <scope>NUCLEOTIDE SEQUENCE</scope>
    <source>
        <strain evidence="10">VKM Ac-2007</strain>
    </source>
</reference>